<dbReference type="InterPro" id="IPR011009">
    <property type="entry name" value="Kinase-like_dom_sf"/>
</dbReference>
<dbReference type="PANTHER" id="PTHR24198:SF165">
    <property type="entry name" value="ANKYRIN REPEAT-CONTAINING PROTEIN-RELATED"/>
    <property type="match status" value="1"/>
</dbReference>
<dbReference type="PROSITE" id="PS50011">
    <property type="entry name" value="PROTEIN_KINASE_DOM"/>
    <property type="match status" value="2"/>
</dbReference>
<feature type="repeat" description="ANK" evidence="3">
    <location>
        <begin position="212"/>
        <end position="244"/>
    </location>
</feature>
<dbReference type="Pfam" id="PF00023">
    <property type="entry name" value="Ank"/>
    <property type="match status" value="2"/>
</dbReference>
<organism evidence="6 7">
    <name type="scientific">Pythium oligandrum</name>
    <name type="common">Mycoparasitic fungus</name>
    <dbReference type="NCBI Taxonomy" id="41045"/>
    <lineage>
        <taxon>Eukaryota</taxon>
        <taxon>Sar</taxon>
        <taxon>Stramenopiles</taxon>
        <taxon>Oomycota</taxon>
        <taxon>Peronosporomycetes</taxon>
        <taxon>Pythiales</taxon>
        <taxon>Pythiaceae</taxon>
        <taxon>Pythium</taxon>
    </lineage>
</organism>
<comment type="caution">
    <text evidence="6">The sequence shown here is derived from an EMBL/GenBank/DDBJ whole genome shotgun (WGS) entry which is preliminary data.</text>
</comment>
<feature type="repeat" description="ANK" evidence="3">
    <location>
        <begin position="136"/>
        <end position="168"/>
    </location>
</feature>
<dbReference type="GO" id="GO:0004672">
    <property type="term" value="F:protein kinase activity"/>
    <property type="evidence" value="ECO:0007669"/>
    <property type="project" value="InterPro"/>
</dbReference>
<dbReference type="PROSITE" id="PS00108">
    <property type="entry name" value="PROTEIN_KINASE_ST"/>
    <property type="match status" value="1"/>
</dbReference>
<sequence>MTPDEALFNAAQVGDINFVIYLVQSRRIVNLNYHNSDGWTPLMIATRHNHKDIVAFLIHSGADVEARGIDSPTALCVAAGNGHLKIVQLLVDSGAAIDRAMAEGLTPLLSASAQGHADVVLSLVERGAALDHQSGTLETALHLAVRAKQIDVIKTLVQGGASVRVRDNNLSTPVMVACKEANVAALTAIFEALKAEGEQDTITDVLEVRTFDDRTPLIWAAGEGLLAVVRVLLNYGALLEGKDDTHSTALTNAVKKKQVKIAKYLVEQRANINHADLQGDTPLIVAASTGSMAAMKLLLKAGAKLQAKNQGGFTPLHAAAVAGHCEIVKLLVKRGAALEARTNRGYTPLLHAAEQGHTRVVQCLFELGASIDVRTHDGKTPLFASCHLDHDETSRVVLDLVTENGLLASLNAQDLKGWTALHCTAANGDVSTTRLLVERGAGVNIINGNGLTPLHMAFLNYHDRTTQILMERGGYPLSDDDSIWPISAIEELLGRPIVPGRDPRPAKRRMWFVTPSSVRFVYGQPTHLLDIVMCSGIWFGAPATILRPLPPLMSTPPHEMRHWWQDFRKRFFLQVARWYPLNHPHLLKLYGACHLPDHMLLVAERVPKATLREYIRDHPCAKWTIMHQVALAVQYLHERNRAHKRLRGDTIHVTEDGVVKVSGMNDLLSFHDNDGTEDIRWQSPQVLGGGGFEYPDDIYSLGMCIIEATTGEPPYSGYDPALHKYDLRKWISHGMPPDRSGFSDGEWDLVTRMIAFARFHRPSISDVVRDLGDLARVSQATDRARDVDVDVKLGELNSLLSVEMKLDYQALERLNHLRSIHLSAPSSPGRAEESFRRILTLFTKYLAQYQTDVDVEVIRFIERRHEDDNFSLHNDIDRLARELGVDDLIAEPIHEWRETWHDHRIARMNRFEKSLTETELAKLAASTDRIKVLTCLYFELRNHSSSYASVRFEVIDTACQYIKHLPDIRVADWFLPHYEIDFDQTHSFASGGFGSVHRGTWMSTRVVVKKAKENKTTKTVDPVLFEREVEIWYQLDHPHVVQLFGACHLPGEQFLVCEDAENGPLDEYLRRDTVCRRRVVWQHLYEAAVALQYLHYKGILHRDLKCNNILIGSDGNTKLADFGLSSVVGNERDSKSHAKGAPRWKAPEVLRGEAASEASDVYGLAMCIVEAVTGKVPWGCLGGNQNELYDDPEVREFVKDGHRVPRPTGFDDAQWELIEQMTEVKASKRLQLDQVADAMRRFALEEAAGKYERTEPEAEHDVAEPESSSSCLSSRANSDSGSLFG</sequence>
<proteinExistence type="predicted"/>
<protein>
    <recommendedName>
        <fullName evidence="5">Protein kinase domain-containing protein</fullName>
    </recommendedName>
</protein>
<evidence type="ECO:0000313" key="6">
    <source>
        <dbReference type="EMBL" id="TMW58765.1"/>
    </source>
</evidence>
<evidence type="ECO:0000259" key="5">
    <source>
        <dbReference type="PROSITE" id="PS50011"/>
    </source>
</evidence>
<dbReference type="SMART" id="SM00220">
    <property type="entry name" value="S_TKc"/>
    <property type="match status" value="1"/>
</dbReference>
<dbReference type="Pfam" id="PF12796">
    <property type="entry name" value="Ank_2"/>
    <property type="match status" value="5"/>
</dbReference>
<feature type="repeat" description="ANK" evidence="3">
    <location>
        <begin position="103"/>
        <end position="135"/>
    </location>
</feature>
<feature type="compositionally biased region" description="Basic and acidic residues" evidence="4">
    <location>
        <begin position="1248"/>
        <end position="1263"/>
    </location>
</feature>
<dbReference type="InterPro" id="IPR001245">
    <property type="entry name" value="Ser-Thr/Tyr_kinase_cat_dom"/>
</dbReference>
<keyword evidence="7" id="KW-1185">Reference proteome</keyword>
<keyword evidence="1" id="KW-0677">Repeat</keyword>
<dbReference type="GO" id="GO:0005524">
    <property type="term" value="F:ATP binding"/>
    <property type="evidence" value="ECO:0007669"/>
    <property type="project" value="InterPro"/>
</dbReference>
<dbReference type="Pfam" id="PF07714">
    <property type="entry name" value="PK_Tyr_Ser-Thr"/>
    <property type="match status" value="2"/>
</dbReference>
<feature type="repeat" description="ANK" evidence="3">
    <location>
        <begin position="449"/>
        <end position="481"/>
    </location>
</feature>
<feature type="compositionally biased region" description="Low complexity" evidence="4">
    <location>
        <begin position="1267"/>
        <end position="1285"/>
    </location>
</feature>
<gene>
    <name evidence="6" type="ORF">Poli38472_006910</name>
</gene>
<dbReference type="PANTHER" id="PTHR24198">
    <property type="entry name" value="ANKYRIN REPEAT AND PROTEIN KINASE DOMAIN-CONTAINING PROTEIN"/>
    <property type="match status" value="1"/>
</dbReference>
<dbReference type="PROSITE" id="PS50297">
    <property type="entry name" value="ANK_REP_REGION"/>
    <property type="match status" value="10"/>
</dbReference>
<dbReference type="SUPFAM" id="SSF48403">
    <property type="entry name" value="Ankyrin repeat"/>
    <property type="match status" value="2"/>
</dbReference>
<reference evidence="6" key="1">
    <citation type="submission" date="2019-03" db="EMBL/GenBank/DDBJ databases">
        <title>Long read genome sequence of the mycoparasitic Pythium oligandrum ATCC 38472 isolated from sugarbeet rhizosphere.</title>
        <authorList>
            <person name="Gaulin E."/>
        </authorList>
    </citation>
    <scope>NUCLEOTIDE SEQUENCE</scope>
    <source>
        <strain evidence="6">ATCC 38472_TT</strain>
    </source>
</reference>
<name>A0A8K1C947_PYTOL</name>
<dbReference type="OrthoDB" id="127766at2759"/>
<feature type="repeat" description="ANK" evidence="3">
    <location>
        <begin position="37"/>
        <end position="69"/>
    </location>
</feature>
<keyword evidence="2 3" id="KW-0040">ANK repeat</keyword>
<dbReference type="EMBL" id="SPLM01000110">
    <property type="protein sequence ID" value="TMW58765.1"/>
    <property type="molecule type" value="Genomic_DNA"/>
</dbReference>
<dbReference type="SUPFAM" id="SSF56112">
    <property type="entry name" value="Protein kinase-like (PK-like)"/>
    <property type="match status" value="2"/>
</dbReference>
<accession>A0A8K1C947</accession>
<dbReference type="InterPro" id="IPR000719">
    <property type="entry name" value="Prot_kinase_dom"/>
</dbReference>
<dbReference type="InterPro" id="IPR008271">
    <property type="entry name" value="Ser/Thr_kinase_AS"/>
</dbReference>
<feature type="repeat" description="ANK" evidence="3">
    <location>
        <begin position="70"/>
        <end position="102"/>
    </location>
</feature>
<feature type="region of interest" description="Disordered" evidence="4">
    <location>
        <begin position="1248"/>
        <end position="1285"/>
    </location>
</feature>
<feature type="repeat" description="ANK" evidence="3">
    <location>
        <begin position="344"/>
        <end position="376"/>
    </location>
</feature>
<feature type="repeat" description="ANK" evidence="3">
    <location>
        <begin position="278"/>
        <end position="310"/>
    </location>
</feature>
<evidence type="ECO:0000256" key="1">
    <source>
        <dbReference type="ARBA" id="ARBA00022737"/>
    </source>
</evidence>
<dbReference type="InterPro" id="IPR002110">
    <property type="entry name" value="Ankyrin_rpt"/>
</dbReference>
<feature type="repeat" description="ANK" evidence="3">
    <location>
        <begin position="416"/>
        <end position="448"/>
    </location>
</feature>
<feature type="repeat" description="ANK" evidence="3">
    <location>
        <begin position="311"/>
        <end position="343"/>
    </location>
</feature>
<dbReference type="PRINTS" id="PR01415">
    <property type="entry name" value="ANKYRIN"/>
</dbReference>
<dbReference type="PROSITE" id="PS50088">
    <property type="entry name" value="ANK_REPEAT"/>
    <property type="match status" value="10"/>
</dbReference>
<evidence type="ECO:0000256" key="4">
    <source>
        <dbReference type="SAM" id="MobiDB-lite"/>
    </source>
</evidence>
<evidence type="ECO:0000256" key="2">
    <source>
        <dbReference type="ARBA" id="ARBA00023043"/>
    </source>
</evidence>
<evidence type="ECO:0000313" key="7">
    <source>
        <dbReference type="Proteomes" id="UP000794436"/>
    </source>
</evidence>
<dbReference type="Proteomes" id="UP000794436">
    <property type="component" value="Unassembled WGS sequence"/>
</dbReference>
<feature type="domain" description="Protein kinase" evidence="5">
    <location>
        <begin position="982"/>
        <end position="1242"/>
    </location>
</feature>
<dbReference type="Gene3D" id="1.25.40.20">
    <property type="entry name" value="Ankyrin repeat-containing domain"/>
    <property type="match status" value="5"/>
</dbReference>
<dbReference type="Gene3D" id="1.10.510.10">
    <property type="entry name" value="Transferase(Phosphotransferase) domain 1"/>
    <property type="match status" value="2"/>
</dbReference>
<feature type="domain" description="Protein kinase" evidence="5">
    <location>
        <begin position="531"/>
        <end position="777"/>
    </location>
</feature>
<dbReference type="SMART" id="SM00248">
    <property type="entry name" value="ANK"/>
    <property type="match status" value="13"/>
</dbReference>
<dbReference type="InterPro" id="IPR036770">
    <property type="entry name" value="Ankyrin_rpt-contain_sf"/>
</dbReference>
<evidence type="ECO:0000256" key="3">
    <source>
        <dbReference type="PROSITE-ProRule" id="PRU00023"/>
    </source>
</evidence>